<dbReference type="InterPro" id="IPR052541">
    <property type="entry name" value="SQRD"/>
</dbReference>
<keyword evidence="3" id="KW-1185">Reference proteome</keyword>
<dbReference type="Pfam" id="PF07992">
    <property type="entry name" value="Pyr_redox_2"/>
    <property type="match status" value="1"/>
</dbReference>
<dbReference type="InterPro" id="IPR023753">
    <property type="entry name" value="FAD/NAD-binding_dom"/>
</dbReference>
<dbReference type="Proteomes" id="UP000325292">
    <property type="component" value="Chromosome"/>
</dbReference>
<reference evidence="2 3" key="1">
    <citation type="journal article" date="2019" name="Sci. Rep.">
        <title>Sulfobacillus thermotolerans: new insights into resistance and metabolic capacities of acidophilic chemolithotrophs.</title>
        <authorList>
            <person name="Panyushkina A.E."/>
            <person name="Babenko V.V."/>
            <person name="Nikitina A.S."/>
            <person name="Selezneva O.V."/>
            <person name="Tsaplina I.A."/>
            <person name="Letarova M.A."/>
            <person name="Kostryukova E.S."/>
            <person name="Letarov A.V."/>
        </authorList>
    </citation>
    <scope>NUCLEOTIDE SEQUENCE [LARGE SCALE GENOMIC DNA]</scope>
    <source>
        <strain evidence="2 3">Kr1</strain>
    </source>
</reference>
<dbReference type="PANTHER" id="PTHR43755">
    <property type="match status" value="1"/>
</dbReference>
<protein>
    <submittedName>
        <fullName evidence="2">Sulfide-quinone oxidoreductase</fullName>
    </submittedName>
</protein>
<dbReference type="SUPFAM" id="SSF51905">
    <property type="entry name" value="FAD/NAD(P)-binding domain"/>
    <property type="match status" value="2"/>
</dbReference>
<feature type="domain" description="FAD/NAD(P)-binding" evidence="1">
    <location>
        <begin position="3"/>
        <end position="298"/>
    </location>
</feature>
<accession>A0ABN5H056</accession>
<evidence type="ECO:0000259" key="1">
    <source>
        <dbReference type="Pfam" id="PF07992"/>
    </source>
</evidence>
<evidence type="ECO:0000313" key="3">
    <source>
        <dbReference type="Proteomes" id="UP000325292"/>
    </source>
</evidence>
<organism evidence="2 3">
    <name type="scientific">Sulfobacillus thermotolerans</name>
    <dbReference type="NCBI Taxonomy" id="338644"/>
    <lineage>
        <taxon>Bacteria</taxon>
        <taxon>Bacillati</taxon>
        <taxon>Bacillota</taxon>
        <taxon>Clostridia</taxon>
        <taxon>Eubacteriales</taxon>
        <taxon>Clostridiales Family XVII. Incertae Sedis</taxon>
        <taxon>Sulfobacillus</taxon>
    </lineage>
</organism>
<sequence>MADVVIAGSGFAGLTAAIKLKRLLRHSGHRITVVARDATFVYRPSLVLLAFGKKSLKDITFDLRTIYKRTRIHFVEAAITSINPEAQTLMTDQGPIKYDKLIVALGEKLAYDEVPGLREHGYNVCTPDGALALKDALTRYHGGPTVVGWAQNVQTGGPAFEVALELEEWMKDHKVAGSIDFVDPLPKLWAPAGPEATEFLTKVFAERHITRHGPVQIKEVKADRVILSNGEELPSVLTIITPPFRGEDAQKSLAGDNPRDWLETGKDMQSVRYPDIYVAGSAVAFEGPKQGHTAMLQAETAVYNLTQDLLETGKPHKLYDHEMSCVLDLGTGEGLFVRRSLWSQEHQEFKIGRQWPLAKAALAYTFVHTPVFKKWGLSMPK</sequence>
<gene>
    <name evidence="2" type="ORF">BXT84_01680</name>
</gene>
<proteinExistence type="predicted"/>
<evidence type="ECO:0000313" key="2">
    <source>
        <dbReference type="EMBL" id="AUW92823.1"/>
    </source>
</evidence>
<dbReference type="Gene3D" id="3.50.50.100">
    <property type="match status" value="1"/>
</dbReference>
<dbReference type="EMBL" id="CP019454">
    <property type="protein sequence ID" value="AUW92823.1"/>
    <property type="molecule type" value="Genomic_DNA"/>
</dbReference>
<dbReference type="InterPro" id="IPR036188">
    <property type="entry name" value="FAD/NAD-bd_sf"/>
</dbReference>
<name>A0ABN5H056_9FIRM</name>
<dbReference type="PANTHER" id="PTHR43755:SF1">
    <property type="entry name" value="FAD-DEPENDENT PYRIDINE NUCLEOTIDE-DISULPHIDE OXIDOREDUCTASE"/>
    <property type="match status" value="1"/>
</dbReference>